<evidence type="ECO:0000256" key="4">
    <source>
        <dbReference type="SAM" id="SignalP"/>
    </source>
</evidence>
<feature type="domain" description="AB hydrolase-1" evidence="5">
    <location>
        <begin position="126"/>
        <end position="507"/>
    </location>
</feature>
<keyword evidence="7" id="KW-1185">Reference proteome</keyword>
<keyword evidence="2 4" id="KW-0732">Signal</keyword>
<dbReference type="PROSITE" id="PS51257">
    <property type="entry name" value="PROKAR_LIPOPROTEIN"/>
    <property type="match status" value="1"/>
</dbReference>
<feature type="chain" id="PRO_5009297541" evidence="4">
    <location>
        <begin position="25"/>
        <end position="536"/>
    </location>
</feature>
<dbReference type="InterPro" id="IPR000073">
    <property type="entry name" value="AB_hydrolase_1"/>
</dbReference>
<evidence type="ECO:0000313" key="7">
    <source>
        <dbReference type="Proteomes" id="UP000236732"/>
    </source>
</evidence>
<evidence type="ECO:0000256" key="3">
    <source>
        <dbReference type="ARBA" id="ARBA00022801"/>
    </source>
</evidence>
<feature type="signal peptide" evidence="4">
    <location>
        <begin position="1"/>
        <end position="24"/>
    </location>
</feature>
<dbReference type="PANTHER" id="PTHR43248">
    <property type="entry name" value="2-SUCCINYL-6-HYDROXY-2,4-CYCLOHEXADIENE-1-CARBOXYLATE SYNTHASE"/>
    <property type="match status" value="1"/>
</dbReference>
<accession>A0A1H6EXQ5</accession>
<sequence length="536" mass="56901">MPNRKRPAIVLGTVALTLLLGACAAQTGASQTGTSQTGTSQIGAFQAGTSQAGGQAVPASSGLDRFYGQKPVFKPCEPHLPPGVPAVKAECARLKVPLDYQNPKGRQAEIALLRVPARGKDRIGSLVLNPGGPGFAGTDHAALTAALWAKSPITERFDLVGFDPRGVGASKPALDCYTDAERDRGAKLSSIPAGLDDWTRQETRQLLQQCAERSGGKQVLAHVGTRDVARDMDVLRQALGDDKLSYVGTSYGTRLGAVYAEMFPKKVRALVLDAAMDPLAGTHERRVQQATGMQASFERMAAACAAKKDCPLGTDPKRATQEFQKLARPLIDKPARTSDGRGLTFEQAVEGVTAAMYTEAIWPTAIAGIAELKAGKGDTLLKLRDGYHERTADGTYPNSLEATLAINCLDEERHTPKQETALNRAWFKAAPFTDPARPIKEARDGCEQWPVKPTLGYPYATNIKGLADTLTVSVTRDPVTPHEGGVSLAKTLGGSLLTVEGEQHGALLTANACVNEAVAAYLVDLKSPAEGARCKL</sequence>
<dbReference type="PANTHER" id="PTHR43248:SF29">
    <property type="entry name" value="TRIPEPTIDYL AMINOPEPTIDASE"/>
    <property type="match status" value="1"/>
</dbReference>
<evidence type="ECO:0000313" key="6">
    <source>
        <dbReference type="EMBL" id="SEH02193.1"/>
    </source>
</evidence>
<dbReference type="Proteomes" id="UP000236732">
    <property type="component" value="Unassembled WGS sequence"/>
</dbReference>
<dbReference type="RefSeq" id="WP_200824801.1">
    <property type="nucleotide sequence ID" value="NZ_FNVT01000024.1"/>
</dbReference>
<evidence type="ECO:0000259" key="5">
    <source>
        <dbReference type="Pfam" id="PF00561"/>
    </source>
</evidence>
<dbReference type="InterPro" id="IPR051601">
    <property type="entry name" value="Serine_prot/Carboxylest_S33"/>
</dbReference>
<dbReference type="EMBL" id="FNVT01000024">
    <property type="protein sequence ID" value="SEH02193.1"/>
    <property type="molecule type" value="Genomic_DNA"/>
</dbReference>
<protein>
    <submittedName>
        <fullName evidence="6">Alpha/beta hydrolase fold</fullName>
    </submittedName>
</protein>
<dbReference type="InterPro" id="IPR029058">
    <property type="entry name" value="AB_hydrolase_fold"/>
</dbReference>
<organism evidence="6 7">
    <name type="scientific">Nonomuraea solani</name>
    <dbReference type="NCBI Taxonomy" id="1144553"/>
    <lineage>
        <taxon>Bacteria</taxon>
        <taxon>Bacillati</taxon>
        <taxon>Actinomycetota</taxon>
        <taxon>Actinomycetes</taxon>
        <taxon>Streptosporangiales</taxon>
        <taxon>Streptosporangiaceae</taxon>
        <taxon>Nonomuraea</taxon>
    </lineage>
</organism>
<name>A0A1H6EXQ5_9ACTN</name>
<evidence type="ECO:0000256" key="2">
    <source>
        <dbReference type="ARBA" id="ARBA00022729"/>
    </source>
</evidence>
<dbReference type="SUPFAM" id="SSF53474">
    <property type="entry name" value="alpha/beta-Hydrolases"/>
    <property type="match status" value="1"/>
</dbReference>
<reference evidence="6 7" key="1">
    <citation type="submission" date="2016-10" db="EMBL/GenBank/DDBJ databases">
        <authorList>
            <person name="de Groot N.N."/>
        </authorList>
    </citation>
    <scope>NUCLEOTIDE SEQUENCE [LARGE SCALE GENOMIC DNA]</scope>
    <source>
        <strain evidence="6 7">CGMCC 4.7037</strain>
    </source>
</reference>
<dbReference type="Pfam" id="PF00561">
    <property type="entry name" value="Abhydrolase_1"/>
    <property type="match status" value="1"/>
</dbReference>
<evidence type="ECO:0000256" key="1">
    <source>
        <dbReference type="ARBA" id="ARBA00010088"/>
    </source>
</evidence>
<comment type="similarity">
    <text evidence="1">Belongs to the peptidase S33 family.</text>
</comment>
<dbReference type="AlphaFoldDB" id="A0A1H6EXQ5"/>
<keyword evidence="3 6" id="KW-0378">Hydrolase</keyword>
<proteinExistence type="inferred from homology"/>
<dbReference type="GO" id="GO:0016787">
    <property type="term" value="F:hydrolase activity"/>
    <property type="evidence" value="ECO:0007669"/>
    <property type="project" value="UniProtKB-KW"/>
</dbReference>
<gene>
    <name evidence="6" type="ORF">SAMN05444920_124128</name>
</gene>
<dbReference type="Gene3D" id="3.40.50.1820">
    <property type="entry name" value="alpha/beta hydrolase"/>
    <property type="match status" value="1"/>
</dbReference>